<reference evidence="3" key="2">
    <citation type="submission" date="2025-04" db="UniProtKB">
        <authorList>
            <consortium name="RefSeq"/>
        </authorList>
    </citation>
    <scope>IDENTIFICATION</scope>
    <source>
        <tissue evidence="3">Whole body</tissue>
    </source>
</reference>
<dbReference type="GO" id="GO:0005634">
    <property type="term" value="C:nucleus"/>
    <property type="evidence" value="ECO:0007669"/>
    <property type="project" value="TreeGrafter"/>
</dbReference>
<dbReference type="OrthoDB" id="20900at2759"/>
<dbReference type="PANTHER" id="PTHR34105:SF1">
    <property type="entry name" value="PROLINE-, GLUTAMIC ACID- AND LEUCINE-RICH PROTEIN 1"/>
    <property type="match status" value="1"/>
</dbReference>
<evidence type="ECO:0000313" key="3">
    <source>
        <dbReference type="RefSeq" id="XP_025423508.1"/>
    </source>
</evidence>
<gene>
    <name evidence="1" type="primary">PELP1</name>
    <name evidence="3" type="synonym">LOC112692899</name>
    <name evidence="1" type="ORF">g.120433</name>
</gene>
<sequence length="665" mass="75826">MSLQVVTLKSEEAVNWFQKRLKNAVSYGLSTEDHKMFDVFISSTLTDVDIKKHIINSVLPTFFENIVSRKVNKSTIDAQASIIRLFMKYYGGTCSQFKNSLDKFTTKALCECFKDDNIMFKVTKYLALYPQCGGRGQQGINHVEAWTDQFNDYLYCASYFLNQLYSNLNFFSSVDSKYEGKFDISVFNLSELGQITCTPNERYEKLTSVFLFFNTAIQSMLLSMFSTVKRFDSNKVIQFALSTLSVTSEKLNATMITEDVIALDSVLWKLHSSVIKTISALIKCCGRILIPQGISICRILLQSLNMTQLSSSNYIYGTTRPNLQQRILTYQVINSWLAVAGSQSSLEMFSESFTSGILFDIKYDKPTLNLIVDKQTGNKKRKSGALNEKIINQRDTIVMHDYHANKNICNAAHLTLQLFLNTLSSDLKPMQFKIFQSTIINLLLEIIKCQKPNDYPLPYYDDSCRQNLYKSLLSLIISPHPQCITQTCVALRLFNFGTTDHNEKIKEVCRSSLSKLEHIIRPRNDTLFFPLENEIEIPQSEQNALPENKTHFLNEIVVDSMVSNKAKHLQVSDTDNINPTITISLTNNNLSEKINEDLKSTEKKKCIQPVIPETSKQAPIYVNNVIEAMDIENNIGKHEVSSHNENDEIEDNNVNEMLKDFIDSD</sequence>
<evidence type="ECO:0000313" key="2">
    <source>
        <dbReference type="Proteomes" id="UP000694846"/>
    </source>
</evidence>
<protein>
    <submittedName>
        <fullName evidence="3">Proline-, glutamic acid- and leucine-rich protein 1-like</fullName>
    </submittedName>
    <submittedName>
        <fullName evidence="1">Proline-, glutamic acid-and leucine-rich protein 1</fullName>
    </submittedName>
</protein>
<evidence type="ECO:0000313" key="1">
    <source>
        <dbReference type="EMBL" id="MBY79933.1"/>
    </source>
</evidence>
<name>A0A2S2QQH9_9HEMI</name>
<organism evidence="1">
    <name type="scientific">Sipha flava</name>
    <name type="common">yellow sugarcane aphid</name>
    <dbReference type="NCBI Taxonomy" id="143950"/>
    <lineage>
        <taxon>Eukaryota</taxon>
        <taxon>Metazoa</taxon>
        <taxon>Ecdysozoa</taxon>
        <taxon>Arthropoda</taxon>
        <taxon>Hexapoda</taxon>
        <taxon>Insecta</taxon>
        <taxon>Pterygota</taxon>
        <taxon>Neoptera</taxon>
        <taxon>Paraneoptera</taxon>
        <taxon>Hemiptera</taxon>
        <taxon>Sternorrhyncha</taxon>
        <taxon>Aphidomorpha</taxon>
        <taxon>Aphidoidea</taxon>
        <taxon>Aphididae</taxon>
        <taxon>Sipha</taxon>
    </lineage>
</organism>
<dbReference type="GO" id="GO:0006364">
    <property type="term" value="P:rRNA processing"/>
    <property type="evidence" value="ECO:0007669"/>
    <property type="project" value="TreeGrafter"/>
</dbReference>
<dbReference type="EMBL" id="GGMS01010730">
    <property type="protein sequence ID" value="MBY79933.1"/>
    <property type="molecule type" value="Transcribed_RNA"/>
</dbReference>
<reference evidence="1" key="1">
    <citation type="submission" date="2018-04" db="EMBL/GenBank/DDBJ databases">
        <title>Transcriptome assembly of Sipha flava.</title>
        <authorList>
            <person name="Scully E.D."/>
            <person name="Geib S.M."/>
            <person name="Palmer N.A."/>
            <person name="Koch K."/>
            <person name="Bradshaw J."/>
            <person name="Heng-Moss T."/>
            <person name="Sarath G."/>
        </authorList>
    </citation>
    <scope>NUCLEOTIDE SEQUENCE</scope>
</reference>
<proteinExistence type="predicted"/>
<dbReference type="Proteomes" id="UP000694846">
    <property type="component" value="Unplaced"/>
</dbReference>
<accession>A0A2S2QQH9</accession>
<dbReference type="PANTHER" id="PTHR34105">
    <property type="entry name" value="PROLINE-, GLUTAMIC ACID- AND LEUCINE-RICH PROTEIN 1"/>
    <property type="match status" value="1"/>
</dbReference>
<dbReference type="AlphaFoldDB" id="A0A2S2QQH9"/>
<keyword evidence="2" id="KW-1185">Reference proteome</keyword>
<dbReference type="RefSeq" id="XP_025423508.1">
    <property type="nucleotide sequence ID" value="XM_025567723.1"/>
</dbReference>